<dbReference type="Pfam" id="PF07727">
    <property type="entry name" value="RVT_2"/>
    <property type="match status" value="1"/>
</dbReference>
<dbReference type="InterPro" id="IPR012337">
    <property type="entry name" value="RNaseH-like_sf"/>
</dbReference>
<name>A0A9Q3F695_9BASI</name>
<keyword evidence="5" id="KW-1185">Reference proteome</keyword>
<proteinExistence type="predicted"/>
<accession>A0A9Q3F695</accession>
<feature type="compositionally biased region" description="Low complexity" evidence="2">
    <location>
        <begin position="251"/>
        <end position="264"/>
    </location>
</feature>
<organism evidence="4 5">
    <name type="scientific">Austropuccinia psidii MF-1</name>
    <dbReference type="NCBI Taxonomy" id="1389203"/>
    <lineage>
        <taxon>Eukaryota</taxon>
        <taxon>Fungi</taxon>
        <taxon>Dikarya</taxon>
        <taxon>Basidiomycota</taxon>
        <taxon>Pucciniomycotina</taxon>
        <taxon>Pucciniomycetes</taxon>
        <taxon>Pucciniales</taxon>
        <taxon>Sphaerophragmiaceae</taxon>
        <taxon>Austropuccinia</taxon>
    </lineage>
</organism>
<dbReference type="PROSITE" id="PS50994">
    <property type="entry name" value="INTEGRASE"/>
    <property type="match status" value="1"/>
</dbReference>
<feature type="region of interest" description="Disordered" evidence="2">
    <location>
        <begin position="217"/>
        <end position="265"/>
    </location>
</feature>
<gene>
    <name evidence="4" type="ORF">O181_072999</name>
</gene>
<dbReference type="InterPro" id="IPR025724">
    <property type="entry name" value="GAG-pre-integrase_dom"/>
</dbReference>
<dbReference type="InterPro" id="IPR013103">
    <property type="entry name" value="RVT_2"/>
</dbReference>
<dbReference type="GO" id="GO:0015074">
    <property type="term" value="P:DNA integration"/>
    <property type="evidence" value="ECO:0007669"/>
    <property type="project" value="InterPro"/>
</dbReference>
<dbReference type="InterPro" id="IPR036397">
    <property type="entry name" value="RNaseH_sf"/>
</dbReference>
<dbReference type="Gene3D" id="3.30.420.10">
    <property type="entry name" value="Ribonuclease H-like superfamily/Ribonuclease H"/>
    <property type="match status" value="1"/>
</dbReference>
<evidence type="ECO:0000313" key="4">
    <source>
        <dbReference type="EMBL" id="MBW0533284.1"/>
    </source>
</evidence>
<dbReference type="PANTHER" id="PTHR11439:SF483">
    <property type="entry name" value="PEPTIDE SYNTHASE GLIP-LIKE, PUTATIVE (AFU_ORTHOLOGUE AFUA_3G12920)-RELATED"/>
    <property type="match status" value="1"/>
</dbReference>
<evidence type="ECO:0000256" key="1">
    <source>
        <dbReference type="ARBA" id="ARBA00022884"/>
    </source>
</evidence>
<dbReference type="Proteomes" id="UP000765509">
    <property type="component" value="Unassembled WGS sequence"/>
</dbReference>
<evidence type="ECO:0000313" key="5">
    <source>
        <dbReference type="Proteomes" id="UP000765509"/>
    </source>
</evidence>
<dbReference type="InterPro" id="IPR043502">
    <property type="entry name" value="DNA/RNA_pol_sf"/>
</dbReference>
<reference evidence="4" key="1">
    <citation type="submission" date="2021-03" db="EMBL/GenBank/DDBJ databases">
        <title>Draft genome sequence of rust myrtle Austropuccinia psidii MF-1, a brazilian biotype.</title>
        <authorList>
            <person name="Quecine M.C."/>
            <person name="Pachon D.M.R."/>
            <person name="Bonatelli M.L."/>
            <person name="Correr F.H."/>
            <person name="Franceschini L.M."/>
            <person name="Leite T.F."/>
            <person name="Margarido G.R.A."/>
            <person name="Almeida C.A."/>
            <person name="Ferrarezi J.A."/>
            <person name="Labate C.A."/>
        </authorList>
    </citation>
    <scope>NUCLEOTIDE SEQUENCE</scope>
    <source>
        <strain evidence="4">MF-1</strain>
    </source>
</reference>
<dbReference type="Pfam" id="PF13976">
    <property type="entry name" value="gag_pre-integrs"/>
    <property type="match status" value="1"/>
</dbReference>
<dbReference type="OrthoDB" id="2506833at2759"/>
<dbReference type="GO" id="GO:0003723">
    <property type="term" value="F:RNA binding"/>
    <property type="evidence" value="ECO:0007669"/>
    <property type="project" value="UniProtKB-KW"/>
</dbReference>
<dbReference type="GO" id="GO:0005634">
    <property type="term" value="C:nucleus"/>
    <property type="evidence" value="ECO:0007669"/>
    <property type="project" value="UniProtKB-ARBA"/>
</dbReference>
<feature type="region of interest" description="Disordered" evidence="2">
    <location>
        <begin position="757"/>
        <end position="788"/>
    </location>
</feature>
<sequence>MPEIPINIEDSSSDEELIRTKLIKLTGTNWVQWSCQVENYFISKGIDELFIAPTEEIKKTNKFRKKNSCAISLLWSSVSPEFEGILLNNKTSFINCWDALGSACGKNSIITISRTLHKLINLRYESGSSLENHINKYIKLYAHYKSLTASKTNSMQLTDEMAAIFFLHSLDNDKELSSLCQTMYDLKPFELSVITDRVAVEHSHRQNDSSVVLLANKQPQKETSKQINQQDNAPNGKKQNSNKSKKKGFANKNTSNSSQSNTSDFNKRLDSLEKLMNKLQSTLKISSVNITDTPPINENPVSDSDAFMINCYHSLAEKTKGNNIIYLDSGAGRTVVKDLSLLVNPVRVNKKINTFSLPVTVEYEGTMNFKGIHIHPVYYVPNGPVNLLSVSQLCDHGLKISTKSNMILVKQRDKILAVFHREGNLFAMKFQVPTIYSIAINDPDWHITLGHPNDNYIKEMMKLGLIAGNFTKSSQCDVCKQAKIKNRPHSKQLPQTTSPFFKLHIDTLQLSQASQSGYRYILVIVDDFTRFNRIYCITNKSQAEECIESYLNEINNKLNISPAFLPTDRGGEFSSTSFVNRMKGRGICFEQGPPNSPQTNGVAERFNQSLLSKMRCLIGQSNIPTYLWNEAANHASFLLNQLPHKFLNFKSPTDKLDEFNCRIKPKIDLKNILPFGIKVVIKSNTSNKINMPGKIMRALTFEKYSDALRVLNLKTGQIKITRDYEVSSSQVKAEVHQPENVLPRESLPRLILKLPHQDKPQKQVSQPQANDAETQNSTISSLNSDLNKGSSNKHYQYVPFYEKPPNHISSTISPNNIIEGRRNRNVPDRLLLTDNVPYNQAITDDLEKQEWKEAMDNEFKSLMNHNTGILVPYPKNNKKVIGGMWCLTRKRNEFGEIYRYKAQWVVFGNHQEHLLHYFDTWASVGRNETFKMMLSLVVNLRLVAYQFDIETAFLHGSMDTIMYVKQVKGYEQVGKENWVWQLNKLLYGTKQAPTMWKEKLTKVLFDLKVISSSSDESLFITKNHSLMLHIHVDDGFLIGKSEELILKFLEDLNSRLKLKFKKHPNQHLGYNLTWIKDKILMNQSDLISKLLRTHDMFECKSVKTPCNGNFLQEIEGDYQVIDLTKYQQVIGSLNYLAQHTRPDIMYTVNQLSRYCTNPTKKHWIALKHLLRYLKGTMTFNLVYKKSKSLSLISELMGWADADYANAKEDCKSITGYVIQVYENPVCWLSKRQSVVAQSTTEAEYISMNVCAKQMQWLSFVLRDLGQEIEKPTLFNDNSGAVIISKQASLNTNTKHIEVRYQYLRDCILKKLLNIIQVSTAQMIADVLTKPLGVQKLSKVYRQLHLEDPGGVLEKLK</sequence>
<dbReference type="CDD" id="cd09272">
    <property type="entry name" value="RNase_HI_RT_Ty1"/>
    <property type="match status" value="1"/>
</dbReference>
<dbReference type="SUPFAM" id="SSF53098">
    <property type="entry name" value="Ribonuclease H-like"/>
    <property type="match status" value="1"/>
</dbReference>
<dbReference type="SUPFAM" id="SSF56672">
    <property type="entry name" value="DNA/RNA polymerases"/>
    <property type="match status" value="1"/>
</dbReference>
<protein>
    <recommendedName>
        <fullName evidence="3">Integrase catalytic domain-containing protein</fullName>
    </recommendedName>
</protein>
<dbReference type="InterPro" id="IPR001584">
    <property type="entry name" value="Integrase_cat-core"/>
</dbReference>
<dbReference type="PANTHER" id="PTHR11439">
    <property type="entry name" value="GAG-POL-RELATED RETROTRANSPOSON"/>
    <property type="match status" value="1"/>
</dbReference>
<comment type="caution">
    <text evidence="4">The sequence shown here is derived from an EMBL/GenBank/DDBJ whole genome shotgun (WGS) entry which is preliminary data.</text>
</comment>
<evidence type="ECO:0000259" key="3">
    <source>
        <dbReference type="PROSITE" id="PS50994"/>
    </source>
</evidence>
<dbReference type="Pfam" id="PF00665">
    <property type="entry name" value="rve"/>
    <property type="match status" value="1"/>
</dbReference>
<evidence type="ECO:0000256" key="2">
    <source>
        <dbReference type="SAM" id="MobiDB-lite"/>
    </source>
</evidence>
<feature type="compositionally biased region" description="Polar residues" evidence="2">
    <location>
        <begin position="762"/>
        <end position="788"/>
    </location>
</feature>
<dbReference type="EMBL" id="AVOT02038411">
    <property type="protein sequence ID" value="MBW0533284.1"/>
    <property type="molecule type" value="Genomic_DNA"/>
</dbReference>
<keyword evidence="1" id="KW-0694">RNA-binding</keyword>
<feature type="domain" description="Integrase catalytic" evidence="3">
    <location>
        <begin position="495"/>
        <end position="660"/>
    </location>
</feature>